<dbReference type="EMBL" id="JBBNAG010000012">
    <property type="protein sequence ID" value="KAK9089671.1"/>
    <property type="molecule type" value="Genomic_DNA"/>
</dbReference>
<feature type="compositionally biased region" description="Polar residues" evidence="1">
    <location>
        <begin position="34"/>
        <end position="43"/>
    </location>
</feature>
<sequence>MERTIVPKLEDMKGGGGSVKVGTTGTVGSLINRELQSIQQTPMPSKGKPSVASVSFPSTATSDARMHRRTMNEASTSTGSSSSNSGGVNGISHRNPGTNKRTVQSAQKSRHRVPMLGSDDVAVETPPRRTKPAKKGANIVEVVDIKCGSHEKMWASPMASRLKKISFSKLSETII</sequence>
<comment type="caution">
    <text evidence="2">The sequence shown here is derived from an EMBL/GenBank/DDBJ whole genome shotgun (WGS) entry which is preliminary data.</text>
</comment>
<feature type="compositionally biased region" description="Basic and acidic residues" evidence="1">
    <location>
        <begin position="1"/>
        <end position="13"/>
    </location>
</feature>
<evidence type="ECO:0000256" key="1">
    <source>
        <dbReference type="SAM" id="MobiDB-lite"/>
    </source>
</evidence>
<gene>
    <name evidence="2" type="ORF">Scep_028753</name>
</gene>
<protein>
    <submittedName>
        <fullName evidence="2">Uncharacterized protein</fullName>
    </submittedName>
</protein>
<proteinExistence type="predicted"/>
<feature type="compositionally biased region" description="Polar residues" evidence="1">
    <location>
        <begin position="52"/>
        <end position="62"/>
    </location>
</feature>
<evidence type="ECO:0000313" key="2">
    <source>
        <dbReference type="EMBL" id="KAK9089671.1"/>
    </source>
</evidence>
<dbReference type="AlphaFoldDB" id="A0AAP0HMD9"/>
<reference evidence="2 3" key="1">
    <citation type="submission" date="2024-01" db="EMBL/GenBank/DDBJ databases">
        <title>Genome assemblies of Stephania.</title>
        <authorList>
            <person name="Yang L."/>
        </authorList>
    </citation>
    <scope>NUCLEOTIDE SEQUENCE [LARGE SCALE GENOMIC DNA]</scope>
    <source>
        <strain evidence="2">JXDWG</strain>
        <tissue evidence="2">Leaf</tissue>
    </source>
</reference>
<dbReference type="PANTHER" id="PTHR36405">
    <property type="entry name" value="BNAA10G09140D PROTEIN"/>
    <property type="match status" value="1"/>
</dbReference>
<feature type="compositionally biased region" description="Low complexity" evidence="1">
    <location>
        <begin position="20"/>
        <end position="29"/>
    </location>
</feature>
<keyword evidence="3" id="KW-1185">Reference proteome</keyword>
<evidence type="ECO:0000313" key="3">
    <source>
        <dbReference type="Proteomes" id="UP001419268"/>
    </source>
</evidence>
<feature type="compositionally biased region" description="Polar residues" evidence="1">
    <location>
        <begin position="95"/>
        <end position="107"/>
    </location>
</feature>
<name>A0AAP0HMD9_9MAGN</name>
<dbReference type="Proteomes" id="UP001419268">
    <property type="component" value="Unassembled WGS sequence"/>
</dbReference>
<dbReference type="PANTHER" id="PTHR36405:SF1">
    <property type="entry name" value="OS07G0520600 PROTEIN"/>
    <property type="match status" value="1"/>
</dbReference>
<feature type="compositionally biased region" description="Low complexity" evidence="1">
    <location>
        <begin position="75"/>
        <end position="92"/>
    </location>
</feature>
<accession>A0AAP0HMD9</accession>
<feature type="region of interest" description="Disordered" evidence="1">
    <location>
        <begin position="1"/>
        <end position="115"/>
    </location>
</feature>
<organism evidence="2 3">
    <name type="scientific">Stephania cephalantha</name>
    <dbReference type="NCBI Taxonomy" id="152367"/>
    <lineage>
        <taxon>Eukaryota</taxon>
        <taxon>Viridiplantae</taxon>
        <taxon>Streptophyta</taxon>
        <taxon>Embryophyta</taxon>
        <taxon>Tracheophyta</taxon>
        <taxon>Spermatophyta</taxon>
        <taxon>Magnoliopsida</taxon>
        <taxon>Ranunculales</taxon>
        <taxon>Menispermaceae</taxon>
        <taxon>Menispermoideae</taxon>
        <taxon>Cissampelideae</taxon>
        <taxon>Stephania</taxon>
    </lineage>
</organism>